<name>A0A1C7NYU5_9HYPH</name>
<organism evidence="1 2">
    <name type="scientific">Pararhizobium polonicum</name>
    <dbReference type="NCBI Taxonomy" id="1612624"/>
    <lineage>
        <taxon>Bacteria</taxon>
        <taxon>Pseudomonadati</taxon>
        <taxon>Pseudomonadota</taxon>
        <taxon>Alphaproteobacteria</taxon>
        <taxon>Hyphomicrobiales</taxon>
        <taxon>Rhizobiaceae</taxon>
        <taxon>Rhizobium/Agrobacterium group</taxon>
        <taxon>Pararhizobium</taxon>
    </lineage>
</organism>
<protein>
    <submittedName>
        <fullName evidence="1">Uncharacterized protein</fullName>
    </submittedName>
</protein>
<gene>
    <name evidence="1" type="ORF">ADU59_19640</name>
</gene>
<dbReference type="OrthoDB" id="8377127at2"/>
<accession>A0A1C7NYU5</accession>
<proteinExistence type="predicted"/>
<evidence type="ECO:0000313" key="1">
    <source>
        <dbReference type="EMBL" id="OBZ93906.1"/>
    </source>
</evidence>
<dbReference type="EMBL" id="LGLV01000012">
    <property type="protein sequence ID" value="OBZ93906.1"/>
    <property type="molecule type" value="Genomic_DNA"/>
</dbReference>
<dbReference type="Proteomes" id="UP000093111">
    <property type="component" value="Unassembled WGS sequence"/>
</dbReference>
<keyword evidence="2" id="KW-1185">Reference proteome</keyword>
<dbReference type="RefSeq" id="WP_068955839.1">
    <property type="nucleotide sequence ID" value="NZ_LGLV01000012.1"/>
</dbReference>
<reference evidence="1 2" key="1">
    <citation type="journal article" date="2016" name="Syst. Appl. Microbiol.">
        <title>Pararhizobium polonicum sp. nov. isolated from tumors on stone fruit rootstocks.</title>
        <authorList>
            <person name="Pulawska J."/>
            <person name="Kuzmanovic N."/>
            <person name="Willems A."/>
            <person name="Pothier J.F."/>
        </authorList>
    </citation>
    <scope>NUCLEOTIDE SEQUENCE [LARGE SCALE GENOMIC DNA]</scope>
    <source>
        <strain evidence="1 2">F5.1</strain>
    </source>
</reference>
<evidence type="ECO:0000313" key="2">
    <source>
        <dbReference type="Proteomes" id="UP000093111"/>
    </source>
</evidence>
<comment type="caution">
    <text evidence="1">The sequence shown here is derived from an EMBL/GenBank/DDBJ whole genome shotgun (WGS) entry which is preliminary data.</text>
</comment>
<dbReference type="AlphaFoldDB" id="A0A1C7NYU5"/>
<sequence length="76" mass="8432">MAYFNPRVDALCAEDIDALRLIFDRFCEAHQTTRSDADMQICAAAIVRLYQGGERDPVVLTRACEAALHQDFAIGA</sequence>